<dbReference type="Gene3D" id="3.80.10.10">
    <property type="entry name" value="Ribonuclease Inhibitor"/>
    <property type="match status" value="3"/>
</dbReference>
<dbReference type="SUPFAM" id="SSF52058">
    <property type="entry name" value="L domain-like"/>
    <property type="match status" value="1"/>
</dbReference>
<sequence>MEHHRDSYIGQRKSYNGAGCTVRYVGDVVGTTGSWLGIEWDDGTRGKHDGCHRGERYFDCLSSSSNAASFVRPTRPADRAQSFLAALREKYAPEEEEEQEEEKNHGSRIVMVGGKVVEEVGFDRLRRRLARLQDLKVVILDGMRVASVAEPGEGRVADTCPGIVHLDLSRNLLECLGPVVDVCADLPALRRLCLNGNRFRHVMSDEALDREPTAFPTLDELALGETLLGWDELCRIAIQCPSLTTLAVGANQLSSLPPVSYRSLASTLTTINLEYNDFRAVSDLASLTSLTALRNIHLKGNAITDMVASGATAPTFPPSVQYLDLSYNNIREWSFVDALSTRFPGLTGLRIAHNPVYDQGDADAKAPSSEESRMLTIGRLANLKSLNFTQITVEDRKNGEIFYLSRIAKQLATVPEFAEPTVIALHPRYAELCRIHGDPDIIRRTGVNPSFLESRLITVHFSLHQSHTRKTARIPKAFDMYSVKGIAGKLLGLSPLRFRLVWETDEWDPIAGYDEAGESSDEEEALSDSVAYAEHHHRGEEEPPPSESQSGRWVKREVELRDSPKQLGYCVDGIDVRIRVEPI</sequence>
<keyword evidence="7" id="KW-1185">Reference proteome</keyword>
<dbReference type="PANTHER" id="PTHR24369:SF210">
    <property type="entry name" value="CHAOPTIN-RELATED"/>
    <property type="match status" value="1"/>
</dbReference>
<keyword evidence="2" id="KW-0732">Signal</keyword>
<dbReference type="InterPro" id="IPR032675">
    <property type="entry name" value="LRR_dom_sf"/>
</dbReference>
<dbReference type="Proteomes" id="UP000037136">
    <property type="component" value="Unassembled WGS sequence"/>
</dbReference>
<name>A0A2A9PEB2_OPHUN</name>
<evidence type="ECO:0000256" key="4">
    <source>
        <dbReference type="SAM" id="MobiDB-lite"/>
    </source>
</evidence>
<comment type="caution">
    <text evidence="6">The sequence shown here is derived from an EMBL/GenBank/DDBJ whole genome shotgun (WGS) entry which is preliminary data.</text>
</comment>
<dbReference type="PROSITE" id="PS00845">
    <property type="entry name" value="CAP_GLY_1"/>
    <property type="match status" value="1"/>
</dbReference>
<feature type="domain" description="CAP-Gly" evidence="5">
    <location>
        <begin position="26"/>
        <end position="72"/>
    </location>
</feature>
<evidence type="ECO:0000259" key="5">
    <source>
        <dbReference type="PROSITE" id="PS50245"/>
    </source>
</evidence>
<reference evidence="6 7" key="2">
    <citation type="journal article" date="2017" name="Sci. Rep.">
        <title>Ant-infecting Ophiocordyceps genomes reveal a high diversity of potential behavioral manipulation genes and a possible major role for enterotoxins.</title>
        <authorList>
            <person name="de Bekker C."/>
            <person name="Ohm R.A."/>
            <person name="Evans H.C."/>
            <person name="Brachmann A."/>
            <person name="Hughes D.P."/>
        </authorList>
    </citation>
    <scope>NUCLEOTIDE SEQUENCE [LARGE SCALE GENOMIC DNA]</scope>
    <source>
        <strain evidence="6 7">SC16a</strain>
    </source>
</reference>
<dbReference type="Pfam" id="PF01302">
    <property type="entry name" value="CAP_GLY"/>
    <property type="match status" value="1"/>
</dbReference>
<proteinExistence type="predicted"/>
<keyword evidence="1" id="KW-0433">Leucine-rich repeat</keyword>
<gene>
    <name evidence="6" type="ORF">XA68_12623</name>
</gene>
<accession>A0A2A9PEB2</accession>
<dbReference type="Gene3D" id="2.30.30.190">
    <property type="entry name" value="CAP Gly-rich-like domain"/>
    <property type="match status" value="1"/>
</dbReference>
<dbReference type="InterPro" id="IPR001611">
    <property type="entry name" value="Leu-rich_rpt"/>
</dbReference>
<dbReference type="InterPro" id="IPR050541">
    <property type="entry name" value="LRR_TM_domain-containing"/>
</dbReference>
<evidence type="ECO:0000256" key="2">
    <source>
        <dbReference type="ARBA" id="ARBA00022729"/>
    </source>
</evidence>
<dbReference type="GO" id="GO:0005886">
    <property type="term" value="C:plasma membrane"/>
    <property type="evidence" value="ECO:0007669"/>
    <property type="project" value="TreeGrafter"/>
</dbReference>
<evidence type="ECO:0000256" key="3">
    <source>
        <dbReference type="ARBA" id="ARBA00022737"/>
    </source>
</evidence>
<dbReference type="EMBL" id="LAZP02000214">
    <property type="protein sequence ID" value="PFH59252.1"/>
    <property type="molecule type" value="Genomic_DNA"/>
</dbReference>
<dbReference type="PROSITE" id="PS50245">
    <property type="entry name" value="CAP_GLY_2"/>
    <property type="match status" value="1"/>
</dbReference>
<dbReference type="OrthoDB" id="5273213at2759"/>
<dbReference type="SUPFAM" id="SSF74924">
    <property type="entry name" value="Cap-Gly domain"/>
    <property type="match status" value="1"/>
</dbReference>
<dbReference type="PROSITE" id="PS51450">
    <property type="entry name" value="LRR"/>
    <property type="match status" value="1"/>
</dbReference>
<evidence type="ECO:0000313" key="6">
    <source>
        <dbReference type="EMBL" id="PFH59252.1"/>
    </source>
</evidence>
<evidence type="ECO:0000313" key="7">
    <source>
        <dbReference type="Proteomes" id="UP000037136"/>
    </source>
</evidence>
<dbReference type="PANTHER" id="PTHR24369">
    <property type="entry name" value="ANTIGEN BSP, PUTATIVE-RELATED"/>
    <property type="match status" value="1"/>
</dbReference>
<dbReference type="STRING" id="268505.A0A2A9PEB2"/>
<dbReference type="SMART" id="SM01052">
    <property type="entry name" value="CAP_GLY"/>
    <property type="match status" value="1"/>
</dbReference>
<protein>
    <recommendedName>
        <fullName evidence="5">CAP-Gly domain-containing protein</fullName>
    </recommendedName>
</protein>
<dbReference type="InterPro" id="IPR000938">
    <property type="entry name" value="CAP-Gly_domain"/>
</dbReference>
<feature type="compositionally biased region" description="Acidic residues" evidence="4">
    <location>
        <begin position="515"/>
        <end position="526"/>
    </location>
</feature>
<dbReference type="InterPro" id="IPR036859">
    <property type="entry name" value="CAP-Gly_dom_sf"/>
</dbReference>
<evidence type="ECO:0000256" key="1">
    <source>
        <dbReference type="ARBA" id="ARBA00022614"/>
    </source>
</evidence>
<dbReference type="AlphaFoldDB" id="A0A2A9PEB2"/>
<reference evidence="6 7" key="1">
    <citation type="journal article" date="2015" name="BMC Genomics">
        <title>Gene expression during zombie ant biting behavior reflects the complexity underlying fungal parasitic behavioral manipulation.</title>
        <authorList>
            <person name="de Bekker C."/>
            <person name="Ohm R.A."/>
            <person name="Loreto R.G."/>
            <person name="Sebastian A."/>
            <person name="Albert I."/>
            <person name="Merrow M."/>
            <person name="Brachmann A."/>
            <person name="Hughes D.P."/>
        </authorList>
    </citation>
    <scope>NUCLEOTIDE SEQUENCE [LARGE SCALE GENOMIC DNA]</scope>
    <source>
        <strain evidence="6 7">SC16a</strain>
    </source>
</reference>
<keyword evidence="3" id="KW-0677">Repeat</keyword>
<organism evidence="6 7">
    <name type="scientific">Ophiocordyceps unilateralis</name>
    <name type="common">Zombie-ant fungus</name>
    <name type="synonym">Torrubia unilateralis</name>
    <dbReference type="NCBI Taxonomy" id="268505"/>
    <lineage>
        <taxon>Eukaryota</taxon>
        <taxon>Fungi</taxon>
        <taxon>Dikarya</taxon>
        <taxon>Ascomycota</taxon>
        <taxon>Pezizomycotina</taxon>
        <taxon>Sordariomycetes</taxon>
        <taxon>Hypocreomycetidae</taxon>
        <taxon>Hypocreales</taxon>
        <taxon>Ophiocordycipitaceae</taxon>
        <taxon>Ophiocordyceps</taxon>
    </lineage>
</organism>
<feature type="region of interest" description="Disordered" evidence="4">
    <location>
        <begin position="512"/>
        <end position="555"/>
    </location>
</feature>